<protein>
    <recommendedName>
        <fullName evidence="1">Cation-transporting P-type ATPase N-terminal domain-containing protein</fullName>
    </recommendedName>
</protein>
<dbReference type="Gene3D" id="1.20.1110.10">
    <property type="entry name" value="Calcium-transporting ATPase, transmembrane domain"/>
    <property type="match status" value="1"/>
</dbReference>
<reference evidence="3" key="1">
    <citation type="submission" date="2017-10" db="EMBL/GenBank/DDBJ databases">
        <authorList>
            <person name="Kravchenko I.K."/>
            <person name="Grouzdev D.S."/>
        </authorList>
    </citation>
    <scope>NUCLEOTIDE SEQUENCE [LARGE SCALE GENOMIC DNA]</scope>
    <source>
        <strain evidence="3">B2</strain>
    </source>
</reference>
<dbReference type="Gene3D" id="2.70.150.10">
    <property type="entry name" value="Calcium-transporting ATPase, cytoplasmic transduction domain A"/>
    <property type="match status" value="1"/>
</dbReference>
<dbReference type="EMBL" id="PDKW01000021">
    <property type="protein sequence ID" value="PGH59495.1"/>
    <property type="molecule type" value="Genomic_DNA"/>
</dbReference>
<dbReference type="Pfam" id="PF00690">
    <property type="entry name" value="Cation_ATPase_N"/>
    <property type="match status" value="1"/>
</dbReference>
<keyword evidence="3" id="KW-1185">Reference proteome</keyword>
<dbReference type="Proteomes" id="UP000225379">
    <property type="component" value="Unassembled WGS sequence"/>
</dbReference>
<proteinExistence type="predicted"/>
<dbReference type="InterPro" id="IPR004014">
    <property type="entry name" value="ATPase_P-typ_cation-transptr_N"/>
</dbReference>
<comment type="caution">
    <text evidence="2">The sequence shown here is derived from an EMBL/GenBank/DDBJ whole genome shotgun (WGS) entry which is preliminary data.</text>
</comment>
<evidence type="ECO:0000313" key="2">
    <source>
        <dbReference type="EMBL" id="PGH59495.1"/>
    </source>
</evidence>
<feature type="domain" description="Cation-transporting P-type ATPase N-terminal" evidence="1">
    <location>
        <begin position="1"/>
        <end position="62"/>
    </location>
</feature>
<dbReference type="SMART" id="SM00831">
    <property type="entry name" value="Cation_ATPase_N"/>
    <property type="match status" value="1"/>
</dbReference>
<name>A0A2B8BNR1_9PROT</name>
<feature type="non-terminal residue" evidence="2">
    <location>
        <position position="62"/>
    </location>
</feature>
<sequence length="62" mass="7062">MSVVLKNLDATPAGLSWTEAEARLHRYGLNQPLARRCRPLWLQFLTRFLNPLVLILLFASGL</sequence>
<evidence type="ECO:0000259" key="1">
    <source>
        <dbReference type="SMART" id="SM00831"/>
    </source>
</evidence>
<dbReference type="InterPro" id="IPR023298">
    <property type="entry name" value="ATPase_P-typ_TM_dom_sf"/>
</dbReference>
<evidence type="ECO:0000313" key="3">
    <source>
        <dbReference type="Proteomes" id="UP000225379"/>
    </source>
</evidence>
<organism evidence="2 3">
    <name type="scientific">Azospirillum palustre</name>
    <dbReference type="NCBI Taxonomy" id="2044885"/>
    <lineage>
        <taxon>Bacteria</taxon>
        <taxon>Pseudomonadati</taxon>
        <taxon>Pseudomonadota</taxon>
        <taxon>Alphaproteobacteria</taxon>
        <taxon>Rhodospirillales</taxon>
        <taxon>Azospirillaceae</taxon>
        <taxon>Azospirillum</taxon>
    </lineage>
</organism>
<accession>A0A2B8BNR1</accession>
<dbReference type="AlphaFoldDB" id="A0A2B8BNR1"/>
<dbReference type="SUPFAM" id="SSF81665">
    <property type="entry name" value="Calcium ATPase, transmembrane domain M"/>
    <property type="match status" value="1"/>
</dbReference>
<gene>
    <name evidence="2" type="ORF">CRT60_00120</name>
</gene>